<accession>Q981Q8</accession>
<dbReference type="GO" id="GO:0055085">
    <property type="term" value="P:transmembrane transport"/>
    <property type="evidence" value="ECO:0007669"/>
    <property type="project" value="UniProtKB-ARBA"/>
</dbReference>
<proteinExistence type="inferred from homology"/>
<dbReference type="PANTHER" id="PTHR43776">
    <property type="entry name" value="TRANSPORT ATP-BINDING PROTEIN"/>
    <property type="match status" value="1"/>
</dbReference>
<dbReference type="GO" id="GO:0005524">
    <property type="term" value="F:ATP binding"/>
    <property type="evidence" value="ECO:0007669"/>
    <property type="project" value="UniProtKB-KW"/>
</dbReference>
<evidence type="ECO:0000256" key="4">
    <source>
        <dbReference type="ARBA" id="ARBA00022741"/>
    </source>
</evidence>
<comment type="similarity">
    <text evidence="2">Belongs to the ABC transporter superfamily.</text>
</comment>
<dbReference type="AlphaFoldDB" id="Q981Q8"/>
<evidence type="ECO:0000256" key="5">
    <source>
        <dbReference type="ARBA" id="ARBA00022840"/>
    </source>
</evidence>
<dbReference type="InterPro" id="IPR050319">
    <property type="entry name" value="ABC_transp_ATP-bind"/>
</dbReference>
<evidence type="ECO:0000259" key="6">
    <source>
        <dbReference type="PROSITE" id="PS50893"/>
    </source>
</evidence>
<dbReference type="NCBIfam" id="TIGR01727">
    <property type="entry name" value="oligo_HPY"/>
    <property type="match status" value="1"/>
</dbReference>
<dbReference type="PROSITE" id="PS50893">
    <property type="entry name" value="ABC_TRANSPORTER_2"/>
    <property type="match status" value="1"/>
</dbReference>
<name>Q981Q8_RHILO</name>
<dbReference type="Gene3D" id="3.40.50.300">
    <property type="entry name" value="P-loop containing nucleotide triphosphate hydrolases"/>
    <property type="match status" value="1"/>
</dbReference>
<dbReference type="SUPFAM" id="SSF52540">
    <property type="entry name" value="P-loop containing nucleoside triphosphate hydrolases"/>
    <property type="match status" value="1"/>
</dbReference>
<dbReference type="InterPro" id="IPR013563">
    <property type="entry name" value="Oligopep_ABC_C"/>
</dbReference>
<sequence length="322" mass="35373">MSMTLLQLQNVSRRFPIGNTVFGSRKSLTAVDQVSLEVRKGQTTGVVGESGCGKSTTGRLALGLEQADSGQILFEGQELAVTDTREWRAKRQRMQLVYQDTLAALDRRMTVGDLIAEPLVIHEIGDGAIRQQRVLDLLHAVGLGEHHRALYPHQLSGGQRQRVVLARALAPKPSLLVCDEPVSALDVSVQAQIVNLLVDLQQELGVGILFISHDLRVVRHVSDRIVVMYLGRVVEDGRADAVIDQPLHPYTQALVSAMPRLAGGFDHYLPLPGEPPSPTERPSGCPFHPRCRLAKDICRQTQPELLPHGPERRVACHLVSIP</sequence>
<dbReference type="EMBL" id="BA000013">
    <property type="protein sequence ID" value="BAB54651.1"/>
    <property type="molecule type" value="Genomic_DNA"/>
</dbReference>
<dbReference type="KEGG" id="mlo:mlr9271"/>
<comment type="subcellular location">
    <subcellularLocation>
        <location evidence="1">Cell inner membrane</location>
        <topology evidence="1">Peripheral membrane protein</topology>
    </subcellularLocation>
</comment>
<keyword evidence="7" id="KW-0614">Plasmid</keyword>
<gene>
    <name evidence="7" type="ordered locus">mlr9271</name>
</gene>
<dbReference type="GO" id="GO:0015833">
    <property type="term" value="P:peptide transport"/>
    <property type="evidence" value="ECO:0007669"/>
    <property type="project" value="InterPro"/>
</dbReference>
<dbReference type="InterPro" id="IPR027417">
    <property type="entry name" value="P-loop_NTPase"/>
</dbReference>
<dbReference type="Pfam" id="PF08352">
    <property type="entry name" value="oligo_HPY"/>
    <property type="match status" value="1"/>
</dbReference>
<keyword evidence="4" id="KW-0547">Nucleotide-binding</keyword>
<organism evidence="7 8">
    <name type="scientific">Mesorhizobium japonicum (strain LMG 29417 / CECT 9101 / MAFF 303099)</name>
    <name type="common">Mesorhizobium loti (strain MAFF 303099)</name>
    <dbReference type="NCBI Taxonomy" id="266835"/>
    <lineage>
        <taxon>Bacteria</taxon>
        <taxon>Pseudomonadati</taxon>
        <taxon>Pseudomonadota</taxon>
        <taxon>Alphaproteobacteria</taxon>
        <taxon>Hyphomicrobiales</taxon>
        <taxon>Phyllobacteriaceae</taxon>
        <taxon>Mesorhizobium</taxon>
    </lineage>
</organism>
<dbReference type="PANTHER" id="PTHR43776:SF7">
    <property type="entry name" value="D,D-DIPEPTIDE TRANSPORT ATP-BINDING PROTEIN DDPF-RELATED"/>
    <property type="match status" value="1"/>
</dbReference>
<geneLocation type="plasmid" evidence="7 8">
    <name>pMLa</name>
</geneLocation>
<dbReference type="InterPro" id="IPR003439">
    <property type="entry name" value="ABC_transporter-like_ATP-bd"/>
</dbReference>
<evidence type="ECO:0000256" key="2">
    <source>
        <dbReference type="ARBA" id="ARBA00005417"/>
    </source>
</evidence>
<dbReference type="CDD" id="cd03257">
    <property type="entry name" value="ABC_NikE_OppD_transporters"/>
    <property type="match status" value="1"/>
</dbReference>
<dbReference type="GO" id="GO:0016887">
    <property type="term" value="F:ATP hydrolysis activity"/>
    <property type="evidence" value="ECO:0007669"/>
    <property type="project" value="InterPro"/>
</dbReference>
<dbReference type="FunFam" id="3.40.50.300:FF:000016">
    <property type="entry name" value="Oligopeptide ABC transporter ATP-binding component"/>
    <property type="match status" value="1"/>
</dbReference>
<keyword evidence="3" id="KW-0813">Transport</keyword>
<dbReference type="GO" id="GO:0005886">
    <property type="term" value="C:plasma membrane"/>
    <property type="evidence" value="ECO:0007669"/>
    <property type="project" value="UniProtKB-SubCell"/>
</dbReference>
<reference evidence="7 8" key="1">
    <citation type="journal article" date="2000" name="DNA Res.">
        <title>Complete genome structure of the nitrogen-fixing symbiotic bacterium Mesorhizobium loti.</title>
        <authorList>
            <person name="Kaneko T."/>
            <person name="Nakamura Y."/>
            <person name="Sato S."/>
            <person name="Asamizu E."/>
            <person name="Kato T."/>
            <person name="Sasamoto S."/>
            <person name="Watanabe A."/>
            <person name="Idesawa K."/>
            <person name="Ishikawa A."/>
            <person name="Kawashima K."/>
            <person name="Kimura T."/>
            <person name="Kishida Y."/>
            <person name="Kiyokawa C."/>
            <person name="Kohara M."/>
            <person name="Matsumoto M."/>
            <person name="Matsuno A."/>
            <person name="Mochizuki Y."/>
            <person name="Nakayama S."/>
            <person name="Nakazaki N."/>
            <person name="Shimpo S."/>
            <person name="Sugimoto M."/>
            <person name="Takeuchi C."/>
            <person name="Yamada M."/>
            <person name="Tabata S."/>
        </authorList>
    </citation>
    <scope>NUCLEOTIDE SEQUENCE [LARGE SCALE GENOMIC DNA]</scope>
    <source>
        <strain evidence="8">LMG 29417 / CECT 9101 / MAFF 303099</strain>
        <plasmid evidence="7 8">pMLa</plasmid>
    </source>
</reference>
<evidence type="ECO:0000313" key="7">
    <source>
        <dbReference type="EMBL" id="BAB54651.1"/>
    </source>
</evidence>
<dbReference type="SMART" id="SM00382">
    <property type="entry name" value="AAA"/>
    <property type="match status" value="1"/>
</dbReference>
<feature type="domain" description="ABC transporter" evidence="6">
    <location>
        <begin position="6"/>
        <end position="255"/>
    </location>
</feature>
<evidence type="ECO:0000256" key="3">
    <source>
        <dbReference type="ARBA" id="ARBA00022448"/>
    </source>
</evidence>
<dbReference type="Pfam" id="PF00005">
    <property type="entry name" value="ABC_tran"/>
    <property type="match status" value="1"/>
</dbReference>
<protein>
    <submittedName>
        <fullName evidence="7">ABC transporter, ATP-binding protein</fullName>
    </submittedName>
</protein>
<evidence type="ECO:0000256" key="1">
    <source>
        <dbReference type="ARBA" id="ARBA00004417"/>
    </source>
</evidence>
<dbReference type="HOGENOM" id="CLU_000604_1_23_5"/>
<keyword evidence="5 7" id="KW-0067">ATP-binding</keyword>
<dbReference type="Proteomes" id="UP000000552">
    <property type="component" value="Plasmid pMLa"/>
</dbReference>
<dbReference type="PROSITE" id="PS00211">
    <property type="entry name" value="ABC_TRANSPORTER_1"/>
    <property type="match status" value="1"/>
</dbReference>
<dbReference type="InterPro" id="IPR003593">
    <property type="entry name" value="AAA+_ATPase"/>
</dbReference>
<evidence type="ECO:0000313" key="8">
    <source>
        <dbReference type="Proteomes" id="UP000000552"/>
    </source>
</evidence>
<dbReference type="InterPro" id="IPR017871">
    <property type="entry name" value="ABC_transporter-like_CS"/>
</dbReference>